<protein>
    <recommendedName>
        <fullName evidence="3">Integrase catalytic domain-containing protein</fullName>
    </recommendedName>
</protein>
<sequence>MTRVPRNRPHLQEEQDFTVRYAALLEHYGMEGTRNNRGMGHENGSVVSSHRYLKDQVDQALESRGHRDFADRAAHDEFVRGVVMSRNRRNTAAFQIEREYLLDLPQSTVPPTSPRKRRV</sequence>
<dbReference type="AlphaFoldDB" id="A0A6J5FA41"/>
<dbReference type="EMBL" id="CADIKH010000149">
    <property type="protein sequence ID" value="CAB3774671.1"/>
    <property type="molecule type" value="Genomic_DNA"/>
</dbReference>
<keyword evidence="2" id="KW-1185">Reference proteome</keyword>
<dbReference type="Proteomes" id="UP000494363">
    <property type="component" value="Unassembled WGS sequence"/>
</dbReference>
<evidence type="ECO:0000313" key="1">
    <source>
        <dbReference type="EMBL" id="CAB3774671.1"/>
    </source>
</evidence>
<reference evidence="1 2" key="1">
    <citation type="submission" date="2020-04" db="EMBL/GenBank/DDBJ databases">
        <authorList>
            <person name="De Canck E."/>
        </authorList>
    </citation>
    <scope>NUCLEOTIDE SEQUENCE [LARGE SCALE GENOMIC DNA]</scope>
    <source>
        <strain evidence="1 2">LMG 29542</strain>
    </source>
</reference>
<evidence type="ECO:0008006" key="3">
    <source>
        <dbReference type="Google" id="ProtNLM"/>
    </source>
</evidence>
<name>A0A6J5FA41_9BURK</name>
<proteinExistence type="predicted"/>
<gene>
    <name evidence="1" type="ORF">LMG29542_08049</name>
</gene>
<accession>A0A6J5FA41</accession>
<organism evidence="1 2">
    <name type="scientific">Paraburkholderia humisilvae</name>
    <dbReference type="NCBI Taxonomy" id="627669"/>
    <lineage>
        <taxon>Bacteria</taxon>
        <taxon>Pseudomonadati</taxon>
        <taxon>Pseudomonadota</taxon>
        <taxon>Betaproteobacteria</taxon>
        <taxon>Burkholderiales</taxon>
        <taxon>Burkholderiaceae</taxon>
        <taxon>Paraburkholderia</taxon>
    </lineage>
</organism>
<evidence type="ECO:0000313" key="2">
    <source>
        <dbReference type="Proteomes" id="UP000494363"/>
    </source>
</evidence>